<keyword evidence="1" id="KW-0472">Membrane</keyword>
<feature type="transmembrane region" description="Helical" evidence="1">
    <location>
        <begin position="42"/>
        <end position="66"/>
    </location>
</feature>
<protein>
    <submittedName>
        <fullName evidence="2">Uncharacterized protein</fullName>
    </submittedName>
</protein>
<evidence type="ECO:0000313" key="2">
    <source>
        <dbReference type="EMBL" id="RMX42892.1"/>
    </source>
</evidence>
<dbReference type="Proteomes" id="UP000275408">
    <property type="component" value="Unassembled WGS sequence"/>
</dbReference>
<sequence length="184" mass="19395">MVLVSCAIGVSSQCNGELESCSHGLCSDECENSNASGSGVEIIVIIMSISVALIIGLAIVLVYVCFKQGPWSQSVDAQSNESTTCDSSTGVEIPDYLMRRRFSSLSMTAGPPPYFSLFSFNLNGIGEMQSTVVGGNVGTETSNEQPPEYGILFGNSPPPYEHVVKISQLLKPLETGTTVITTAG</sequence>
<dbReference type="OrthoDB" id="5966476at2759"/>
<dbReference type="EMBL" id="RCHS01003253">
    <property type="protein sequence ID" value="RMX42892.1"/>
    <property type="molecule type" value="Genomic_DNA"/>
</dbReference>
<gene>
    <name evidence="2" type="ORF">pdam_00005156</name>
</gene>
<organism evidence="2 3">
    <name type="scientific">Pocillopora damicornis</name>
    <name type="common">Cauliflower coral</name>
    <name type="synonym">Millepora damicornis</name>
    <dbReference type="NCBI Taxonomy" id="46731"/>
    <lineage>
        <taxon>Eukaryota</taxon>
        <taxon>Metazoa</taxon>
        <taxon>Cnidaria</taxon>
        <taxon>Anthozoa</taxon>
        <taxon>Hexacorallia</taxon>
        <taxon>Scleractinia</taxon>
        <taxon>Astrocoeniina</taxon>
        <taxon>Pocilloporidae</taxon>
        <taxon>Pocillopora</taxon>
    </lineage>
</organism>
<evidence type="ECO:0000256" key="1">
    <source>
        <dbReference type="SAM" id="Phobius"/>
    </source>
</evidence>
<comment type="caution">
    <text evidence="2">The sequence shown here is derived from an EMBL/GenBank/DDBJ whole genome shotgun (WGS) entry which is preliminary data.</text>
</comment>
<evidence type="ECO:0000313" key="3">
    <source>
        <dbReference type="Proteomes" id="UP000275408"/>
    </source>
</evidence>
<keyword evidence="1" id="KW-0812">Transmembrane</keyword>
<accession>A0A3M6TND5</accession>
<name>A0A3M6TND5_POCDA</name>
<reference evidence="2 3" key="1">
    <citation type="journal article" date="2018" name="Sci. Rep.">
        <title>Comparative analysis of the Pocillopora damicornis genome highlights role of immune system in coral evolution.</title>
        <authorList>
            <person name="Cunning R."/>
            <person name="Bay R.A."/>
            <person name="Gillette P."/>
            <person name="Baker A.C."/>
            <person name="Traylor-Knowles N."/>
        </authorList>
    </citation>
    <scope>NUCLEOTIDE SEQUENCE [LARGE SCALE GENOMIC DNA]</scope>
    <source>
        <strain evidence="2">RSMAS</strain>
        <tissue evidence="2">Whole animal</tissue>
    </source>
</reference>
<dbReference type="AlphaFoldDB" id="A0A3M6TND5"/>
<keyword evidence="1" id="KW-1133">Transmembrane helix</keyword>
<proteinExistence type="predicted"/>
<keyword evidence="3" id="KW-1185">Reference proteome</keyword>